<evidence type="ECO:0000313" key="1">
    <source>
        <dbReference type="EMBL" id="NYE96255.1"/>
    </source>
</evidence>
<keyword evidence="2" id="KW-1185">Reference proteome</keyword>
<dbReference type="RefSeq" id="WP_218847215.1">
    <property type="nucleotide sequence ID" value="NZ_JACBYQ010000002.1"/>
</dbReference>
<accession>A0A7Y9LVF3</accession>
<dbReference type="Proteomes" id="UP000521748">
    <property type="component" value="Unassembled WGS sequence"/>
</dbReference>
<evidence type="ECO:0008006" key="3">
    <source>
        <dbReference type="Google" id="ProtNLM"/>
    </source>
</evidence>
<comment type="caution">
    <text evidence="1">The sequence shown here is derived from an EMBL/GenBank/DDBJ whole genome shotgun (WGS) entry which is preliminary data.</text>
</comment>
<proteinExistence type="predicted"/>
<evidence type="ECO:0000313" key="2">
    <source>
        <dbReference type="Proteomes" id="UP000521748"/>
    </source>
</evidence>
<protein>
    <recommendedName>
        <fullName evidence="3">IrrE N-terminal-like domain-containing protein</fullName>
    </recommendedName>
</protein>
<name>A0A7Y9LVF3_9MICC</name>
<dbReference type="AlphaFoldDB" id="A0A7Y9LVF3"/>
<dbReference type="EMBL" id="JACBYQ010000002">
    <property type="protein sequence ID" value="NYE96255.1"/>
    <property type="molecule type" value="Genomic_DNA"/>
</dbReference>
<gene>
    <name evidence="1" type="ORF">FHU41_002505</name>
</gene>
<sequence>MFHPWRLLREMPQITVIWTELNHKSALTDGVSQIWLDRRLFQVERRCSLTHELIHIERGHTSRQSAAIEEAVRAETARRLIPFDELLRHKRWALSIEELADSLWVTTSVLKDRINHLDKKQSRLFAKAYCDTGAD</sequence>
<reference evidence="1 2" key="1">
    <citation type="submission" date="2020-07" db="EMBL/GenBank/DDBJ databases">
        <title>Sequencing the genomes of 1000 actinobacteria strains.</title>
        <authorList>
            <person name="Klenk H.-P."/>
        </authorList>
    </citation>
    <scope>NUCLEOTIDE SEQUENCE [LARGE SCALE GENOMIC DNA]</scope>
    <source>
        <strain evidence="1 2">DSM 102047</strain>
    </source>
</reference>
<organism evidence="1 2">
    <name type="scientific">Psychromicrobium silvestre</name>
    <dbReference type="NCBI Taxonomy" id="1645614"/>
    <lineage>
        <taxon>Bacteria</taxon>
        <taxon>Bacillati</taxon>
        <taxon>Actinomycetota</taxon>
        <taxon>Actinomycetes</taxon>
        <taxon>Micrococcales</taxon>
        <taxon>Micrococcaceae</taxon>
        <taxon>Psychromicrobium</taxon>
    </lineage>
</organism>